<evidence type="ECO:0000256" key="1">
    <source>
        <dbReference type="ARBA" id="ARBA00004418"/>
    </source>
</evidence>
<organism evidence="9 10">
    <name type="scientific">Sedimenticola thiotaurini</name>
    <dbReference type="NCBI Taxonomy" id="1543721"/>
    <lineage>
        <taxon>Bacteria</taxon>
        <taxon>Pseudomonadati</taxon>
        <taxon>Pseudomonadota</taxon>
        <taxon>Gammaproteobacteria</taxon>
        <taxon>Chromatiales</taxon>
        <taxon>Sedimenticolaceae</taxon>
        <taxon>Sedimenticola</taxon>
    </lineage>
</organism>
<reference evidence="9 10" key="1">
    <citation type="journal article" date="2015" name="Genome Announc.">
        <title>Complete Genome Sequence of Sedimenticola thiotaurini Strain SIP-G1, a Polyphosphate- and Polyhydroxyalkanoate-Accumulating Sulfur-Oxidizing Gammaproteobacterium Isolated from Salt Marsh Sediments.</title>
        <authorList>
            <person name="Flood B.E."/>
            <person name="Jones D.S."/>
            <person name="Bailey J.V."/>
        </authorList>
    </citation>
    <scope>NUCLEOTIDE SEQUENCE [LARGE SCALE GENOMIC DNA]</scope>
    <source>
        <strain evidence="9 10">SIP-G1</strain>
    </source>
</reference>
<dbReference type="InterPro" id="IPR050465">
    <property type="entry name" value="UPF0194_transport"/>
</dbReference>
<feature type="domain" description="YbhG-like alpha-helical hairpin" evidence="7">
    <location>
        <begin position="85"/>
        <end position="208"/>
    </location>
</feature>
<keyword evidence="3" id="KW-0732">Signal</keyword>
<dbReference type="PRINTS" id="PR01490">
    <property type="entry name" value="RTXTOXIND"/>
</dbReference>
<evidence type="ECO:0000259" key="7">
    <source>
        <dbReference type="Pfam" id="PF25881"/>
    </source>
</evidence>
<evidence type="ECO:0000259" key="8">
    <source>
        <dbReference type="Pfam" id="PF25954"/>
    </source>
</evidence>
<evidence type="ECO:0000256" key="6">
    <source>
        <dbReference type="SAM" id="Coils"/>
    </source>
</evidence>
<evidence type="ECO:0000256" key="5">
    <source>
        <dbReference type="ARBA" id="ARBA00023054"/>
    </source>
</evidence>
<dbReference type="Pfam" id="PF25954">
    <property type="entry name" value="Beta-barrel_RND_2"/>
    <property type="match status" value="1"/>
</dbReference>
<comment type="similarity">
    <text evidence="2">Belongs to the UPF0194 family.</text>
</comment>
<dbReference type="EMBL" id="CP011412">
    <property type="protein sequence ID" value="AKH21666.1"/>
    <property type="molecule type" value="Genomic_DNA"/>
</dbReference>
<feature type="coiled-coil region" evidence="6">
    <location>
        <begin position="81"/>
        <end position="108"/>
    </location>
</feature>
<sequence>MDMQKKKVVIPLLLMLLSAGVAGFWWQSDQQEIDSTTLQLYGNVDIREAQLAFNGSDHIAEILVQEGDRVTRGQLLGRLQTELLEAQLAEAEATLTAQEQVVAKLEAGSRPEEIRKGQAELNAALARAKSTRSSYQRIARLLDKELVSPEDVENAQSLAEAAAAQVEVARETLALLKAGPRKEEIAVARAELAARQAGLALVRQRLNNANLYAPSDGIIRNRILEPGDMASPQTPVLTLAYIDPVWVRAYLPEPALGKVPLGVKATIHTDSYPDKSYSGWIGYISPSAEFTPKSVQTPELRTRLVYSVKIHVCNPQGELRLGMPVSVTIPLGQKPSDTTVNQCGE</sequence>
<dbReference type="Pfam" id="PF25881">
    <property type="entry name" value="HH_YBHG"/>
    <property type="match status" value="1"/>
</dbReference>
<dbReference type="AlphaFoldDB" id="A0A0F7JZF0"/>
<name>A0A0F7JZF0_9GAMM</name>
<evidence type="ECO:0000256" key="3">
    <source>
        <dbReference type="ARBA" id="ARBA00022729"/>
    </source>
</evidence>
<protein>
    <submittedName>
        <fullName evidence="9">Hemolysin D</fullName>
    </submittedName>
</protein>
<keyword evidence="10" id="KW-1185">Reference proteome</keyword>
<evidence type="ECO:0000313" key="9">
    <source>
        <dbReference type="EMBL" id="AKH21666.1"/>
    </source>
</evidence>
<gene>
    <name evidence="9" type="ORF">AAY24_16385</name>
</gene>
<dbReference type="PANTHER" id="PTHR32347:SF29">
    <property type="entry name" value="UPF0194 MEMBRANE PROTEIN YBHG"/>
    <property type="match status" value="1"/>
</dbReference>
<dbReference type="PANTHER" id="PTHR32347">
    <property type="entry name" value="EFFLUX SYSTEM COMPONENT YKNX-RELATED"/>
    <property type="match status" value="1"/>
</dbReference>
<dbReference type="InterPro" id="IPR058792">
    <property type="entry name" value="Beta-barrel_RND_2"/>
</dbReference>
<keyword evidence="4" id="KW-0574">Periplasm</keyword>
<feature type="domain" description="CusB-like beta-barrel" evidence="8">
    <location>
        <begin position="244"/>
        <end position="329"/>
    </location>
</feature>
<accession>A0A0F7JZF0</accession>
<dbReference type="Gene3D" id="2.40.30.170">
    <property type="match status" value="1"/>
</dbReference>
<dbReference type="Proteomes" id="UP000034410">
    <property type="component" value="Chromosome"/>
</dbReference>
<dbReference type="GO" id="GO:0042597">
    <property type="term" value="C:periplasmic space"/>
    <property type="evidence" value="ECO:0007669"/>
    <property type="project" value="UniProtKB-SubCell"/>
</dbReference>
<proteinExistence type="inferred from homology"/>
<dbReference type="Gene3D" id="1.10.287.470">
    <property type="entry name" value="Helix hairpin bin"/>
    <property type="match status" value="1"/>
</dbReference>
<dbReference type="PATRIC" id="fig|1543721.4.peg.3384"/>
<dbReference type="Gene3D" id="2.40.50.100">
    <property type="match status" value="1"/>
</dbReference>
<dbReference type="KEGG" id="seds:AAY24_16385"/>
<comment type="subcellular location">
    <subcellularLocation>
        <location evidence="1">Periplasm</location>
    </subcellularLocation>
</comment>
<evidence type="ECO:0000256" key="2">
    <source>
        <dbReference type="ARBA" id="ARBA00010602"/>
    </source>
</evidence>
<evidence type="ECO:0000313" key="10">
    <source>
        <dbReference type="Proteomes" id="UP000034410"/>
    </source>
</evidence>
<evidence type="ECO:0000256" key="4">
    <source>
        <dbReference type="ARBA" id="ARBA00022764"/>
    </source>
</evidence>
<dbReference type="SUPFAM" id="SSF111369">
    <property type="entry name" value="HlyD-like secretion proteins"/>
    <property type="match status" value="1"/>
</dbReference>
<keyword evidence="5 6" id="KW-0175">Coiled coil</keyword>
<dbReference type="InterPro" id="IPR059052">
    <property type="entry name" value="HH_YbhG-like"/>
</dbReference>